<evidence type="ECO:0000313" key="3">
    <source>
        <dbReference type="Proteomes" id="UP000218113"/>
    </source>
</evidence>
<evidence type="ECO:0000313" key="2">
    <source>
        <dbReference type="EMBL" id="PCI26019.1"/>
    </source>
</evidence>
<feature type="domain" description="ATPase AAA-type core" evidence="1">
    <location>
        <begin position="64"/>
        <end position="449"/>
    </location>
</feature>
<comment type="caution">
    <text evidence="2">The sequence shown here is derived from an EMBL/GenBank/DDBJ whole genome shotgun (WGS) entry which is preliminary data.</text>
</comment>
<dbReference type="PANTHER" id="PTHR43581:SF2">
    <property type="entry name" value="EXCINUCLEASE ATPASE SUBUNIT"/>
    <property type="match status" value="1"/>
</dbReference>
<dbReference type="Pfam" id="PF13304">
    <property type="entry name" value="AAA_21"/>
    <property type="match status" value="1"/>
</dbReference>
<name>A0A2A4SYC0_9DELT</name>
<dbReference type="InterPro" id="IPR003959">
    <property type="entry name" value="ATPase_AAA_core"/>
</dbReference>
<gene>
    <name evidence="2" type="ORF">COB67_10425</name>
</gene>
<reference evidence="3" key="1">
    <citation type="submission" date="2017-08" db="EMBL/GenBank/DDBJ databases">
        <title>A dynamic microbial community with high functional redundancy inhabits the cold, oxic subseafloor aquifer.</title>
        <authorList>
            <person name="Tully B.J."/>
            <person name="Wheat C.G."/>
            <person name="Glazer B.T."/>
            <person name="Huber J.A."/>
        </authorList>
    </citation>
    <scope>NUCLEOTIDE SEQUENCE [LARGE SCALE GENOMIC DNA]</scope>
</reference>
<dbReference type="Gene3D" id="3.40.50.300">
    <property type="entry name" value="P-loop containing nucleotide triphosphate hydrolases"/>
    <property type="match status" value="1"/>
</dbReference>
<proteinExistence type="predicted"/>
<dbReference type="PANTHER" id="PTHR43581">
    <property type="entry name" value="ATP/GTP PHOSPHATASE"/>
    <property type="match status" value="1"/>
</dbReference>
<sequence>MLKKQSVSVYDPQLSRTGEITDNKIKTKPSILSPIKSFAINGLFGRENLKITFPAPCKILIAENGRGKTTVLNCLYALLSGNLNKLRKLPFESLLLIDKQGTQFLLKKEWLLSQENPAEESQQLLSIRDSLTAEEFEWSQTQAKISRRESLRGEKRFLSMATKARIPFSLFWEILYQSSDSQVQEECLETLRLIKKTFPARLFYFPTYRRIEENPFASELTIAFANQKDSLIQFGMSDVQERIKTKIKIITQSVLQWIADNNRQALEQLVDPVKVSDAMLERVKNLEQMEIVLDRLGESLSKEKVLALVSSPRIKAQKYNNLVALLCRLLDSYEQQKVHDAAIIGFITTCNHYLVDKRFIYDANQVTVELRDEKNDFPLELEQLSLGEKQIVSLFSFFYLEEFSECFVLFDEPELSISMEWQKRLLPDILATGRCSFLLAATHSPFIIDNELSAHTVALDEYFQRR</sequence>
<dbReference type="SUPFAM" id="SSF52540">
    <property type="entry name" value="P-loop containing nucleoside triphosphate hydrolases"/>
    <property type="match status" value="1"/>
</dbReference>
<dbReference type="InterPro" id="IPR027417">
    <property type="entry name" value="P-loop_NTPase"/>
</dbReference>
<accession>A0A2A4SYC0</accession>
<protein>
    <recommendedName>
        <fullName evidence="1">ATPase AAA-type core domain-containing protein</fullName>
    </recommendedName>
</protein>
<dbReference type="InterPro" id="IPR051396">
    <property type="entry name" value="Bact_Antivir_Def_Nuclease"/>
</dbReference>
<organism evidence="2 3">
    <name type="scientific">SAR324 cluster bacterium</name>
    <dbReference type="NCBI Taxonomy" id="2024889"/>
    <lineage>
        <taxon>Bacteria</taxon>
        <taxon>Deltaproteobacteria</taxon>
        <taxon>SAR324 cluster</taxon>
    </lineage>
</organism>
<dbReference type="AlphaFoldDB" id="A0A2A4SYC0"/>
<dbReference type="GO" id="GO:0005524">
    <property type="term" value="F:ATP binding"/>
    <property type="evidence" value="ECO:0007669"/>
    <property type="project" value="InterPro"/>
</dbReference>
<dbReference type="GO" id="GO:0016887">
    <property type="term" value="F:ATP hydrolysis activity"/>
    <property type="evidence" value="ECO:0007669"/>
    <property type="project" value="InterPro"/>
</dbReference>
<evidence type="ECO:0000259" key="1">
    <source>
        <dbReference type="Pfam" id="PF13304"/>
    </source>
</evidence>
<dbReference type="EMBL" id="NVSR01000104">
    <property type="protein sequence ID" value="PCI26019.1"/>
    <property type="molecule type" value="Genomic_DNA"/>
</dbReference>
<dbReference type="Proteomes" id="UP000218113">
    <property type="component" value="Unassembled WGS sequence"/>
</dbReference>